<dbReference type="SUPFAM" id="SSF82544">
    <property type="entry name" value="GckA/TtuD-like"/>
    <property type="match status" value="1"/>
</dbReference>
<accession>A0A517QS63</accession>
<protein>
    <submittedName>
        <fullName evidence="3">Hydroxypyruvate reductase</fullName>
        <ecNumber evidence="3">1.1.1.81</ecNumber>
    </submittedName>
</protein>
<keyword evidence="4" id="KW-1185">Reference proteome</keyword>
<dbReference type="InterPro" id="IPR007835">
    <property type="entry name" value="MOFRL"/>
</dbReference>
<name>A0A517QS63_9PLAN</name>
<feature type="domain" description="MOFRL" evidence="1">
    <location>
        <begin position="333"/>
        <end position="442"/>
    </location>
</feature>
<dbReference type="EMBL" id="CP036267">
    <property type="protein sequence ID" value="QDT34468.1"/>
    <property type="molecule type" value="Genomic_DNA"/>
</dbReference>
<dbReference type="Gene3D" id="3.40.1480.10">
    <property type="entry name" value="MOFRL domain"/>
    <property type="match status" value="1"/>
</dbReference>
<dbReference type="InterPro" id="IPR037035">
    <property type="entry name" value="GK-like_C_sf"/>
</dbReference>
<dbReference type="Pfam" id="PF13660">
    <property type="entry name" value="DUF4147"/>
    <property type="match status" value="1"/>
</dbReference>
<keyword evidence="3" id="KW-0670">Pyruvate</keyword>
<dbReference type="KEGG" id="tpol:Mal48_37280"/>
<dbReference type="InterPro" id="IPR039760">
    <property type="entry name" value="MOFRL_protein"/>
</dbReference>
<dbReference type="AlphaFoldDB" id="A0A517QS63"/>
<dbReference type="RefSeq" id="WP_145202451.1">
    <property type="nucleotide sequence ID" value="NZ_CP036267.1"/>
</dbReference>
<evidence type="ECO:0000259" key="2">
    <source>
        <dbReference type="Pfam" id="PF13660"/>
    </source>
</evidence>
<reference evidence="3 4" key="1">
    <citation type="submission" date="2019-02" db="EMBL/GenBank/DDBJ databases">
        <title>Deep-cultivation of Planctomycetes and their phenomic and genomic characterization uncovers novel biology.</title>
        <authorList>
            <person name="Wiegand S."/>
            <person name="Jogler M."/>
            <person name="Boedeker C."/>
            <person name="Pinto D."/>
            <person name="Vollmers J."/>
            <person name="Rivas-Marin E."/>
            <person name="Kohn T."/>
            <person name="Peeters S.H."/>
            <person name="Heuer A."/>
            <person name="Rast P."/>
            <person name="Oberbeckmann S."/>
            <person name="Bunk B."/>
            <person name="Jeske O."/>
            <person name="Meyerdierks A."/>
            <person name="Storesund J.E."/>
            <person name="Kallscheuer N."/>
            <person name="Luecker S."/>
            <person name="Lage O.M."/>
            <person name="Pohl T."/>
            <person name="Merkel B.J."/>
            <person name="Hornburger P."/>
            <person name="Mueller R.-W."/>
            <person name="Bruemmer F."/>
            <person name="Labrenz M."/>
            <person name="Spormann A.M."/>
            <person name="Op den Camp H."/>
            <person name="Overmann J."/>
            <person name="Amann R."/>
            <person name="Jetten M.S.M."/>
            <person name="Mascher T."/>
            <person name="Medema M.H."/>
            <person name="Devos D.P."/>
            <person name="Kaster A.-K."/>
            <person name="Ovreas L."/>
            <person name="Rohde M."/>
            <person name="Galperin M.Y."/>
            <person name="Jogler C."/>
        </authorList>
    </citation>
    <scope>NUCLEOTIDE SEQUENCE [LARGE SCALE GENOMIC DNA]</scope>
    <source>
        <strain evidence="3 4">Mal48</strain>
    </source>
</reference>
<dbReference type="PANTHER" id="PTHR12227:SF0">
    <property type="entry name" value="GLYCERATE KINASE"/>
    <property type="match status" value="1"/>
</dbReference>
<dbReference type="OrthoDB" id="9766552at2"/>
<proteinExistence type="predicted"/>
<dbReference type="EC" id="1.1.1.81" evidence="3"/>
<dbReference type="Pfam" id="PF05161">
    <property type="entry name" value="MOFRL"/>
    <property type="match status" value="1"/>
</dbReference>
<dbReference type="Gene3D" id="3.40.50.10180">
    <property type="entry name" value="Glycerate kinase, MOFRL-like N-terminal domain"/>
    <property type="match status" value="1"/>
</dbReference>
<organism evidence="3 4">
    <name type="scientific">Thalassoglobus polymorphus</name>
    <dbReference type="NCBI Taxonomy" id="2527994"/>
    <lineage>
        <taxon>Bacteria</taxon>
        <taxon>Pseudomonadati</taxon>
        <taxon>Planctomycetota</taxon>
        <taxon>Planctomycetia</taxon>
        <taxon>Planctomycetales</taxon>
        <taxon>Planctomycetaceae</taxon>
        <taxon>Thalassoglobus</taxon>
    </lineage>
</organism>
<evidence type="ECO:0000313" key="3">
    <source>
        <dbReference type="EMBL" id="QDT34468.1"/>
    </source>
</evidence>
<dbReference type="InterPro" id="IPR025286">
    <property type="entry name" value="MOFRL_assoc_dom"/>
</dbReference>
<keyword evidence="3" id="KW-0560">Oxidoreductase</keyword>
<dbReference type="GO" id="GO:0005737">
    <property type="term" value="C:cytoplasm"/>
    <property type="evidence" value="ECO:0007669"/>
    <property type="project" value="TreeGrafter"/>
</dbReference>
<gene>
    <name evidence="3" type="primary">ttuD</name>
    <name evidence="3" type="ORF">Mal48_37280</name>
</gene>
<feature type="domain" description="MOFRL-associated" evidence="2">
    <location>
        <begin position="10"/>
        <end position="254"/>
    </location>
</feature>
<dbReference type="GO" id="GO:0016618">
    <property type="term" value="F:hydroxypyruvate reductase [NAD(P)H] activity"/>
    <property type="evidence" value="ECO:0007669"/>
    <property type="project" value="UniProtKB-EC"/>
</dbReference>
<dbReference type="PANTHER" id="PTHR12227">
    <property type="entry name" value="GLYCERATE KINASE"/>
    <property type="match status" value="1"/>
</dbReference>
<dbReference type="Proteomes" id="UP000315724">
    <property type="component" value="Chromosome"/>
</dbReference>
<dbReference type="InterPro" id="IPR038614">
    <property type="entry name" value="GK_N_sf"/>
</dbReference>
<evidence type="ECO:0000259" key="1">
    <source>
        <dbReference type="Pfam" id="PF05161"/>
    </source>
</evidence>
<dbReference type="GO" id="GO:0008887">
    <property type="term" value="F:glycerate kinase activity"/>
    <property type="evidence" value="ECO:0007669"/>
    <property type="project" value="InterPro"/>
</dbReference>
<sequence length="455" mass="47955">MADSSLKSDALAIWQAGVDAVDSARLVREVVSGDAESLNVAETHWQAGESGRIYVVGAGKAGAGMAAGFEAAVSKELRSRLSGWVNVPEDCVRELEAIHLHGARPAGVNEPTTAGVAGTQEILQGVASLNPEDLCVVLISGGGSALLPAPMQGISLEDKQRVTRLLMRSGATIDELNTVRRALSDVKGGGLLRACRAGQLVTLIISDVIGDPLEVIASGPTVDVLPDPRAAWEILNRLLVDSIELIPQSIRRVLAESGTRSHSTREIVCEYSNVIIGNNQTAVEAAADQARTLGHELALVEFDQPGVAKEFGSEFASRCLQLRENSPVGKKFCLVSGGEPIVQLVKTEQPQKGGRNQELVLAAAKRLQGEGHAGIVILSGGTDGEDGPTDAAGAYVDETVLSFAKSQGLQIDEYLSVNNSYAFFECSGGLIKTGPTHTNVMDLRIGVIETPERSR</sequence>
<evidence type="ECO:0000313" key="4">
    <source>
        <dbReference type="Proteomes" id="UP000315724"/>
    </source>
</evidence>